<feature type="non-terminal residue" evidence="1">
    <location>
        <position position="93"/>
    </location>
</feature>
<dbReference type="Proteomes" id="UP000789342">
    <property type="component" value="Unassembled WGS sequence"/>
</dbReference>
<dbReference type="SUPFAM" id="SSF46689">
    <property type="entry name" value="Homeodomain-like"/>
    <property type="match status" value="1"/>
</dbReference>
<reference evidence="1" key="1">
    <citation type="submission" date="2021-06" db="EMBL/GenBank/DDBJ databases">
        <authorList>
            <person name="Kallberg Y."/>
            <person name="Tangrot J."/>
            <person name="Rosling A."/>
        </authorList>
    </citation>
    <scope>NUCLEOTIDE SEQUENCE</scope>
    <source>
        <strain evidence="1">CL551</strain>
    </source>
</reference>
<name>A0A9N9JTB7_9GLOM</name>
<sequence>MSAAGINKALTLDTKRKRTAISGFTKCEICQKLSVPSPPKQKDLALIYNISEQAVSDIWRNKDRWLQLKDNSYNAQLKKECLLGFPITEKVLE</sequence>
<keyword evidence="2" id="KW-1185">Reference proteome</keyword>
<dbReference type="Gene3D" id="1.10.10.60">
    <property type="entry name" value="Homeodomain-like"/>
    <property type="match status" value="1"/>
</dbReference>
<dbReference type="EMBL" id="CAJVPV010063156">
    <property type="protein sequence ID" value="CAG8792624.1"/>
    <property type="molecule type" value="Genomic_DNA"/>
</dbReference>
<evidence type="ECO:0000313" key="2">
    <source>
        <dbReference type="Proteomes" id="UP000789342"/>
    </source>
</evidence>
<accession>A0A9N9JTB7</accession>
<protein>
    <submittedName>
        <fullName evidence="1">13689_t:CDS:1</fullName>
    </submittedName>
</protein>
<dbReference type="OrthoDB" id="2426769at2759"/>
<proteinExistence type="predicted"/>
<comment type="caution">
    <text evidence="1">The sequence shown here is derived from an EMBL/GenBank/DDBJ whole genome shotgun (WGS) entry which is preliminary data.</text>
</comment>
<dbReference type="InterPro" id="IPR009057">
    <property type="entry name" value="Homeodomain-like_sf"/>
</dbReference>
<dbReference type="AlphaFoldDB" id="A0A9N9JTB7"/>
<gene>
    <name evidence="1" type="ORF">AMORRO_LOCUS18275</name>
</gene>
<evidence type="ECO:0000313" key="1">
    <source>
        <dbReference type="EMBL" id="CAG8792624.1"/>
    </source>
</evidence>
<organism evidence="1 2">
    <name type="scientific">Acaulospora morrowiae</name>
    <dbReference type="NCBI Taxonomy" id="94023"/>
    <lineage>
        <taxon>Eukaryota</taxon>
        <taxon>Fungi</taxon>
        <taxon>Fungi incertae sedis</taxon>
        <taxon>Mucoromycota</taxon>
        <taxon>Glomeromycotina</taxon>
        <taxon>Glomeromycetes</taxon>
        <taxon>Diversisporales</taxon>
        <taxon>Acaulosporaceae</taxon>
        <taxon>Acaulospora</taxon>
    </lineage>
</organism>